<comment type="subcellular location">
    <subcellularLocation>
        <location evidence="1">Membrane</location>
        <topology evidence="1">Multi-pass membrane protein</topology>
    </subcellularLocation>
</comment>
<dbReference type="Pfam" id="PF01957">
    <property type="entry name" value="NfeD"/>
    <property type="match status" value="1"/>
</dbReference>
<dbReference type="Pfam" id="PF24961">
    <property type="entry name" value="NfeD_membrane"/>
    <property type="match status" value="1"/>
</dbReference>
<evidence type="ECO:0000313" key="11">
    <source>
        <dbReference type="Proteomes" id="UP000239239"/>
    </source>
</evidence>
<reference evidence="10 11" key="1">
    <citation type="submission" date="2018-02" db="EMBL/GenBank/DDBJ databases">
        <title>Draft genome sequences of four Legionella pneumophila clinical strains isolated in Ontario.</title>
        <authorList>
            <person name="Fortuna A."/>
            <person name="Ramnarine R."/>
            <person name="Li A."/>
            <person name="Frantz C."/>
            <person name="Mallo G."/>
        </authorList>
    </citation>
    <scope>NUCLEOTIDE SEQUENCE [LARGE SCALE GENOMIC DNA]</scope>
    <source>
        <strain evidence="10 11">LG61</strain>
    </source>
</reference>
<dbReference type="PANTHER" id="PTHR33507">
    <property type="entry name" value="INNER MEMBRANE PROTEIN YBBJ"/>
    <property type="match status" value="1"/>
</dbReference>
<dbReference type="SUPFAM" id="SSF141322">
    <property type="entry name" value="NfeD domain-like"/>
    <property type="match status" value="1"/>
</dbReference>
<sequence length="501" mass="53956">MHQDGFGQEGQNKHSGLISEPGIARRAQRETDYRDGVYSSANNDSNSIVTKLVATATMIGKKLNKLIQKSRVFILYTLFFLLGLQASFAAKIVELNIKGPIGPATVDYLERGIKSSQDADLIVILIDTPGGLYDSTRNIIQLFLLSDVPIITYVSPTGARAASAGTYLMYASTLAAMAPGTQMGAASPVSLGTGFSEGEKDEKKKSVMENKVTHDAVATIRSLAQLRGRDPDFAEKAVTEGKSITANEALNKGVINYIAKNRNDLLSQVHGIKVSQNNKTITINTESPDIQVINPDWRTRFLSVITNPTVAYLLLLLGIYGIFFELVNPGYVLPGVVGAVSMLFALYALQLLPINYAGLGLIILGILFVIAEAFTPSFGALGVGGTVSFILGSIMLMNTEHIAFQIAWSAIWAMAVLNILIFVLVLGMLVKSRNQKIRHGLETLVGAKGRALGDINLEGQAVIKGEIWNVHSSSPIAANKSIKVTRASGLLLEVEEDQSVY</sequence>
<evidence type="ECO:0000256" key="4">
    <source>
        <dbReference type="ARBA" id="ARBA00023136"/>
    </source>
</evidence>
<evidence type="ECO:0000259" key="7">
    <source>
        <dbReference type="Pfam" id="PF01957"/>
    </source>
</evidence>
<dbReference type="Gene3D" id="2.40.50.140">
    <property type="entry name" value="Nucleic acid-binding proteins"/>
    <property type="match status" value="1"/>
</dbReference>
<evidence type="ECO:0000256" key="2">
    <source>
        <dbReference type="ARBA" id="ARBA00022692"/>
    </source>
</evidence>
<feature type="region of interest" description="Disordered" evidence="5">
    <location>
        <begin position="1"/>
        <end position="21"/>
    </location>
</feature>
<feature type="domain" description="NfeD1b N-terminal" evidence="9">
    <location>
        <begin position="100"/>
        <end position="269"/>
    </location>
</feature>
<keyword evidence="2 6" id="KW-0812">Transmembrane</keyword>
<evidence type="ECO:0000259" key="8">
    <source>
        <dbReference type="Pfam" id="PF24961"/>
    </source>
</evidence>
<evidence type="ECO:0000256" key="6">
    <source>
        <dbReference type="SAM" id="Phobius"/>
    </source>
</evidence>
<keyword evidence="4 6" id="KW-0472">Membrane</keyword>
<dbReference type="InterPro" id="IPR056739">
    <property type="entry name" value="NfeD_membrane"/>
</dbReference>
<evidence type="ECO:0000256" key="5">
    <source>
        <dbReference type="SAM" id="MobiDB-lite"/>
    </source>
</evidence>
<evidence type="ECO:0000256" key="3">
    <source>
        <dbReference type="ARBA" id="ARBA00022989"/>
    </source>
</evidence>
<keyword evidence="3 6" id="KW-1133">Transmembrane helix</keyword>
<dbReference type="Pfam" id="PF25145">
    <property type="entry name" value="NfeD1b_N"/>
    <property type="match status" value="1"/>
</dbReference>
<dbReference type="InterPro" id="IPR029045">
    <property type="entry name" value="ClpP/crotonase-like_dom_sf"/>
</dbReference>
<dbReference type="Gene3D" id="3.90.226.10">
    <property type="entry name" value="2-enoyl-CoA Hydratase, Chain A, domain 1"/>
    <property type="match status" value="1"/>
</dbReference>
<dbReference type="Proteomes" id="UP000239239">
    <property type="component" value="Unassembled WGS sequence"/>
</dbReference>
<dbReference type="InterPro" id="IPR002810">
    <property type="entry name" value="NfeD-like_C"/>
</dbReference>
<dbReference type="InterPro" id="IPR012340">
    <property type="entry name" value="NA-bd_OB-fold"/>
</dbReference>
<organism evidence="10 11">
    <name type="scientific">Legionella pneumophila</name>
    <dbReference type="NCBI Taxonomy" id="446"/>
    <lineage>
        <taxon>Bacteria</taxon>
        <taxon>Pseudomonadati</taxon>
        <taxon>Pseudomonadota</taxon>
        <taxon>Gammaproteobacteria</taxon>
        <taxon>Legionellales</taxon>
        <taxon>Legionellaceae</taxon>
        <taxon>Legionella</taxon>
    </lineage>
</organism>
<feature type="transmembrane region" description="Helical" evidence="6">
    <location>
        <begin position="354"/>
        <end position="371"/>
    </location>
</feature>
<feature type="transmembrane region" description="Helical" evidence="6">
    <location>
        <begin position="301"/>
        <end position="323"/>
    </location>
</feature>
<dbReference type="OrthoDB" id="5289056at2"/>
<evidence type="ECO:0000256" key="1">
    <source>
        <dbReference type="ARBA" id="ARBA00004141"/>
    </source>
</evidence>
<dbReference type="EMBL" id="PQWY01000001">
    <property type="protein sequence ID" value="PPK33931.1"/>
    <property type="molecule type" value="Genomic_DNA"/>
</dbReference>
<feature type="transmembrane region" description="Helical" evidence="6">
    <location>
        <begin position="378"/>
        <end position="396"/>
    </location>
</feature>
<feature type="domain" description="NfeD-like C-terminal" evidence="7">
    <location>
        <begin position="442"/>
        <end position="495"/>
    </location>
</feature>
<accession>A0A2S6F943</accession>
<dbReference type="SUPFAM" id="SSF52096">
    <property type="entry name" value="ClpP/crotonase"/>
    <property type="match status" value="1"/>
</dbReference>
<proteinExistence type="predicted"/>
<comment type="caution">
    <text evidence="10">The sequence shown here is derived from an EMBL/GenBank/DDBJ whole genome shotgun (WGS) entry which is preliminary data.</text>
</comment>
<feature type="transmembrane region" description="Helical" evidence="6">
    <location>
        <begin position="72"/>
        <end position="90"/>
    </location>
</feature>
<protein>
    <submittedName>
        <fullName evidence="10">Uncharacterized protein</fullName>
    </submittedName>
</protein>
<feature type="transmembrane region" description="Helical" evidence="6">
    <location>
        <begin position="330"/>
        <end position="348"/>
    </location>
</feature>
<dbReference type="AlphaFoldDB" id="A0A2S6F943"/>
<evidence type="ECO:0000313" key="10">
    <source>
        <dbReference type="EMBL" id="PPK33931.1"/>
    </source>
</evidence>
<gene>
    <name evidence="10" type="ORF">C3928_00120</name>
</gene>
<dbReference type="InterPro" id="IPR052165">
    <property type="entry name" value="Membrane_assoc_protease"/>
</dbReference>
<feature type="transmembrane region" description="Helical" evidence="6">
    <location>
        <begin position="402"/>
        <end position="430"/>
    </location>
</feature>
<name>A0A2S6F943_LEGPN</name>
<feature type="domain" description="NfeD integral membrane" evidence="8">
    <location>
        <begin position="309"/>
        <end position="425"/>
    </location>
</feature>
<evidence type="ECO:0000259" key="9">
    <source>
        <dbReference type="Pfam" id="PF25145"/>
    </source>
</evidence>
<dbReference type="CDD" id="cd07020">
    <property type="entry name" value="Clp_protease_NfeD_1"/>
    <property type="match status" value="1"/>
</dbReference>
<dbReference type="GO" id="GO:0016020">
    <property type="term" value="C:membrane"/>
    <property type="evidence" value="ECO:0007669"/>
    <property type="project" value="UniProtKB-SubCell"/>
</dbReference>
<dbReference type="PANTHER" id="PTHR33507:SF4">
    <property type="entry name" value="NODULATION COMPETITIVENESS PROTEIN NFED"/>
    <property type="match status" value="1"/>
</dbReference>
<dbReference type="InterPro" id="IPR056738">
    <property type="entry name" value="NfeD1b_N"/>
</dbReference>